<feature type="transmembrane region" description="Helical" evidence="7">
    <location>
        <begin position="214"/>
        <end position="234"/>
    </location>
</feature>
<dbReference type="PANTHER" id="PTHR33048:SF165">
    <property type="entry name" value="INTEGRAL MEMBRANE PROTEIN"/>
    <property type="match status" value="1"/>
</dbReference>
<evidence type="ECO:0000313" key="10">
    <source>
        <dbReference type="Proteomes" id="UP000799439"/>
    </source>
</evidence>
<evidence type="ECO:0000256" key="2">
    <source>
        <dbReference type="ARBA" id="ARBA00022692"/>
    </source>
</evidence>
<evidence type="ECO:0000259" key="8">
    <source>
        <dbReference type="Pfam" id="PF20684"/>
    </source>
</evidence>
<evidence type="ECO:0000256" key="4">
    <source>
        <dbReference type="ARBA" id="ARBA00023136"/>
    </source>
</evidence>
<protein>
    <recommendedName>
        <fullName evidence="8">Rhodopsin domain-containing protein</fullName>
    </recommendedName>
</protein>
<dbReference type="PANTHER" id="PTHR33048">
    <property type="entry name" value="PTH11-LIKE INTEGRAL MEMBRANE PROTEIN (AFU_ORTHOLOGUE AFUA_5G11245)"/>
    <property type="match status" value="1"/>
</dbReference>
<comment type="caution">
    <text evidence="9">The sequence shown here is derived from an EMBL/GenBank/DDBJ whole genome shotgun (WGS) entry which is preliminary data.</text>
</comment>
<reference evidence="9" key="1">
    <citation type="journal article" date="2020" name="Stud. Mycol.">
        <title>101 Dothideomycetes genomes: a test case for predicting lifestyles and emergence of pathogens.</title>
        <authorList>
            <person name="Haridas S."/>
            <person name="Albert R."/>
            <person name="Binder M."/>
            <person name="Bloem J."/>
            <person name="Labutti K."/>
            <person name="Salamov A."/>
            <person name="Andreopoulos B."/>
            <person name="Baker S."/>
            <person name="Barry K."/>
            <person name="Bills G."/>
            <person name="Bluhm B."/>
            <person name="Cannon C."/>
            <person name="Castanera R."/>
            <person name="Culley D."/>
            <person name="Daum C."/>
            <person name="Ezra D."/>
            <person name="Gonzalez J."/>
            <person name="Henrissat B."/>
            <person name="Kuo A."/>
            <person name="Liang C."/>
            <person name="Lipzen A."/>
            <person name="Lutzoni F."/>
            <person name="Magnuson J."/>
            <person name="Mondo S."/>
            <person name="Nolan M."/>
            <person name="Ohm R."/>
            <person name="Pangilinan J."/>
            <person name="Park H.-J."/>
            <person name="Ramirez L."/>
            <person name="Alfaro M."/>
            <person name="Sun H."/>
            <person name="Tritt A."/>
            <person name="Yoshinaga Y."/>
            <person name="Zwiers L.-H."/>
            <person name="Turgeon B."/>
            <person name="Goodwin S."/>
            <person name="Spatafora J."/>
            <person name="Crous P."/>
            <person name="Grigoriev I."/>
        </authorList>
    </citation>
    <scope>NUCLEOTIDE SEQUENCE</scope>
    <source>
        <strain evidence="9">CBS 260.36</strain>
    </source>
</reference>
<dbReference type="OrthoDB" id="5331848at2759"/>
<dbReference type="Pfam" id="PF20684">
    <property type="entry name" value="Fung_rhodopsin"/>
    <property type="match status" value="1"/>
</dbReference>
<feature type="transmembrane region" description="Helical" evidence="7">
    <location>
        <begin position="180"/>
        <end position="202"/>
    </location>
</feature>
<feature type="transmembrane region" description="Helical" evidence="7">
    <location>
        <begin position="130"/>
        <end position="151"/>
    </location>
</feature>
<name>A0A9P4MIV9_9PEZI</name>
<organism evidence="9 10">
    <name type="scientific">Myriangium duriaei CBS 260.36</name>
    <dbReference type="NCBI Taxonomy" id="1168546"/>
    <lineage>
        <taxon>Eukaryota</taxon>
        <taxon>Fungi</taxon>
        <taxon>Dikarya</taxon>
        <taxon>Ascomycota</taxon>
        <taxon>Pezizomycotina</taxon>
        <taxon>Dothideomycetes</taxon>
        <taxon>Dothideomycetidae</taxon>
        <taxon>Myriangiales</taxon>
        <taxon>Myriangiaceae</taxon>
        <taxon>Myriangium</taxon>
    </lineage>
</organism>
<feature type="transmembrane region" description="Helical" evidence="7">
    <location>
        <begin position="254"/>
        <end position="275"/>
    </location>
</feature>
<sequence>MTVETTPSLYGGAGPLLLAVCWTEAVVATALVLLRACFAGTTKTGRVRWDFIFVAIGTAFGLASTALSTVAVLHGLGQHIEYVAFPNIWEMLKLTWFSIVAGLVAIVGCKIAIVALLLQVTPDHEPARRKLLWCVGVLITLVSVVQIPISITQCDPISHLWERLQPGSCPRAGLAARFGYFQGAFAVTVDVFLALYPSTIIWSLNMSKRAKTAFCVLMAGGLVPASAAVIRTIYTRRLVTTADPTYELYPFMLWAMTEGYLIIILGSIPPLRHVFQRVFLPKPRLAYQSDIEMVNPKLDPIIGSLDRKNEFKVANISLAEDDESHDAGQSSKSSSYSIPIAQTR</sequence>
<keyword evidence="3 7" id="KW-1133">Transmembrane helix</keyword>
<keyword evidence="10" id="KW-1185">Reference proteome</keyword>
<keyword evidence="2 7" id="KW-0812">Transmembrane</keyword>
<keyword evidence="4 7" id="KW-0472">Membrane</keyword>
<evidence type="ECO:0000313" key="9">
    <source>
        <dbReference type="EMBL" id="KAF2149171.1"/>
    </source>
</evidence>
<dbReference type="EMBL" id="ML996091">
    <property type="protein sequence ID" value="KAF2149171.1"/>
    <property type="molecule type" value="Genomic_DNA"/>
</dbReference>
<feature type="transmembrane region" description="Helical" evidence="7">
    <location>
        <begin position="51"/>
        <end position="76"/>
    </location>
</feature>
<evidence type="ECO:0000256" key="6">
    <source>
        <dbReference type="SAM" id="MobiDB-lite"/>
    </source>
</evidence>
<feature type="domain" description="Rhodopsin" evidence="8">
    <location>
        <begin position="42"/>
        <end position="277"/>
    </location>
</feature>
<dbReference type="AlphaFoldDB" id="A0A9P4MIV9"/>
<comment type="similarity">
    <text evidence="5">Belongs to the SAT4 family.</text>
</comment>
<proteinExistence type="inferred from homology"/>
<evidence type="ECO:0000256" key="3">
    <source>
        <dbReference type="ARBA" id="ARBA00022989"/>
    </source>
</evidence>
<comment type="subcellular location">
    <subcellularLocation>
        <location evidence="1">Membrane</location>
        <topology evidence="1">Multi-pass membrane protein</topology>
    </subcellularLocation>
</comment>
<dbReference type="InterPro" id="IPR052337">
    <property type="entry name" value="SAT4-like"/>
</dbReference>
<evidence type="ECO:0000256" key="7">
    <source>
        <dbReference type="SAM" id="Phobius"/>
    </source>
</evidence>
<feature type="region of interest" description="Disordered" evidence="6">
    <location>
        <begin position="321"/>
        <end position="344"/>
    </location>
</feature>
<accession>A0A9P4MIV9</accession>
<dbReference type="InterPro" id="IPR049326">
    <property type="entry name" value="Rhodopsin_dom_fungi"/>
</dbReference>
<feature type="transmembrane region" description="Helical" evidence="7">
    <location>
        <begin position="16"/>
        <end position="39"/>
    </location>
</feature>
<evidence type="ECO:0000256" key="1">
    <source>
        <dbReference type="ARBA" id="ARBA00004141"/>
    </source>
</evidence>
<feature type="transmembrane region" description="Helical" evidence="7">
    <location>
        <begin position="96"/>
        <end position="118"/>
    </location>
</feature>
<gene>
    <name evidence="9" type="ORF">K461DRAFT_323710</name>
</gene>
<dbReference type="GO" id="GO:0016020">
    <property type="term" value="C:membrane"/>
    <property type="evidence" value="ECO:0007669"/>
    <property type="project" value="UniProtKB-SubCell"/>
</dbReference>
<evidence type="ECO:0000256" key="5">
    <source>
        <dbReference type="ARBA" id="ARBA00038359"/>
    </source>
</evidence>
<dbReference type="Proteomes" id="UP000799439">
    <property type="component" value="Unassembled WGS sequence"/>
</dbReference>